<comment type="subcellular location">
    <subcellularLocation>
        <location evidence="1">Cell membrane</location>
        <topology evidence="1">Multi-pass membrane protein</topology>
    </subcellularLocation>
</comment>
<protein>
    <submittedName>
        <fullName evidence="11">Potassium efflux system KefA protein</fullName>
    </submittedName>
</protein>
<dbReference type="Pfam" id="PF00924">
    <property type="entry name" value="MS_channel_2nd"/>
    <property type="match status" value="1"/>
</dbReference>
<evidence type="ECO:0000259" key="9">
    <source>
        <dbReference type="Pfam" id="PF00924"/>
    </source>
</evidence>
<dbReference type="SUPFAM" id="SSF82861">
    <property type="entry name" value="Mechanosensitive channel protein MscS (YggB), transmembrane region"/>
    <property type="match status" value="1"/>
</dbReference>
<dbReference type="Gene3D" id="2.30.30.60">
    <property type="match status" value="1"/>
</dbReference>
<comment type="similarity">
    <text evidence="2">Belongs to the MscS (TC 1.A.23) family.</text>
</comment>
<dbReference type="InterPro" id="IPR049142">
    <property type="entry name" value="MS_channel_1st"/>
</dbReference>
<dbReference type="GO" id="GO:0005886">
    <property type="term" value="C:plasma membrane"/>
    <property type="evidence" value="ECO:0007669"/>
    <property type="project" value="UniProtKB-SubCell"/>
</dbReference>
<comment type="function">
    <text evidence="7">May play a role in resistance to osmotic downshock.</text>
</comment>
<evidence type="ECO:0000256" key="6">
    <source>
        <dbReference type="ARBA" id="ARBA00023136"/>
    </source>
</evidence>
<dbReference type="STRING" id="1335616.WDC_1559"/>
<feature type="transmembrane region" description="Helical" evidence="8">
    <location>
        <begin position="96"/>
        <end position="125"/>
    </location>
</feature>
<dbReference type="SUPFAM" id="SSF50182">
    <property type="entry name" value="Sm-like ribonucleoproteins"/>
    <property type="match status" value="1"/>
</dbReference>
<dbReference type="EMBL" id="AWTT01000044">
    <property type="protein sequence ID" value="KIS02841.1"/>
    <property type="molecule type" value="Genomic_DNA"/>
</dbReference>
<evidence type="ECO:0000256" key="7">
    <source>
        <dbReference type="ARBA" id="ARBA00059688"/>
    </source>
</evidence>
<comment type="caution">
    <text evidence="11">The sequence shown here is derived from an EMBL/GenBank/DDBJ whole genome shotgun (WGS) entry which is preliminary data.</text>
</comment>
<dbReference type="Pfam" id="PF21088">
    <property type="entry name" value="MS_channel_1st"/>
    <property type="match status" value="1"/>
</dbReference>
<evidence type="ECO:0000259" key="10">
    <source>
        <dbReference type="Pfam" id="PF21088"/>
    </source>
</evidence>
<name>A0A0D1A7W1_9LACO</name>
<keyword evidence="4 8" id="KW-0812">Transmembrane</keyword>
<dbReference type="PANTHER" id="PTHR30460">
    <property type="entry name" value="MODERATE CONDUCTANCE MECHANOSENSITIVE CHANNEL YBIO"/>
    <property type="match status" value="1"/>
</dbReference>
<feature type="domain" description="Mechanosensitive ion channel MscS" evidence="9">
    <location>
        <begin position="133"/>
        <end position="196"/>
    </location>
</feature>
<dbReference type="Gene3D" id="1.10.287.1260">
    <property type="match status" value="1"/>
</dbReference>
<gene>
    <name evidence="11" type="primary">kefA</name>
    <name evidence="11" type="ORF">WDC_1559</name>
</gene>
<sequence>MVQQIILATLNSKLTQQVQNFSGSFTKLNWESIGENIASRFLILITITIVFGLIIWLGRVAINRAFKRYKSRTNLTTNRTNTIHTLSLNIFRYTCLFFYLYAILSLIGVPVGTLIAGAGIFSIALGLGAQGFVNDVVTGFFILLEQQLDVGDTVSIGTIKGTVTALGIRTTQVTSPDGTLNFIPNRNITIVSNYSRNNMRVQIDIKIDTTTPLDQLKNQIEQVNKRLVPQFSELQPDPEIIGPTLNQDGVLVYRIIIMTANGTQEKIRSAFLTAYLSSIRQAHINLMT</sequence>
<dbReference type="AlphaFoldDB" id="A0A0D1A7W1"/>
<proteinExistence type="inferred from homology"/>
<evidence type="ECO:0000256" key="2">
    <source>
        <dbReference type="ARBA" id="ARBA00008017"/>
    </source>
</evidence>
<dbReference type="GO" id="GO:0008381">
    <property type="term" value="F:mechanosensitive monoatomic ion channel activity"/>
    <property type="evidence" value="ECO:0007669"/>
    <property type="project" value="InterPro"/>
</dbReference>
<dbReference type="InterPro" id="IPR010920">
    <property type="entry name" value="LSM_dom_sf"/>
</dbReference>
<dbReference type="PANTHER" id="PTHR30460:SF0">
    <property type="entry name" value="MODERATE CONDUCTANCE MECHANOSENSITIVE CHANNEL YBIO"/>
    <property type="match status" value="1"/>
</dbReference>
<keyword evidence="6 8" id="KW-0472">Membrane</keyword>
<dbReference type="Proteomes" id="UP000032279">
    <property type="component" value="Unassembled WGS sequence"/>
</dbReference>
<dbReference type="InterPro" id="IPR045276">
    <property type="entry name" value="YbiO_bact"/>
</dbReference>
<keyword evidence="3" id="KW-1003">Cell membrane</keyword>
<organism evidence="11 12">
    <name type="scientific">Paucilactobacillus wasatchensis</name>
    <dbReference type="NCBI Taxonomy" id="1335616"/>
    <lineage>
        <taxon>Bacteria</taxon>
        <taxon>Bacillati</taxon>
        <taxon>Bacillota</taxon>
        <taxon>Bacilli</taxon>
        <taxon>Lactobacillales</taxon>
        <taxon>Lactobacillaceae</taxon>
        <taxon>Paucilactobacillus</taxon>
    </lineage>
</organism>
<reference evidence="11 12" key="1">
    <citation type="submission" date="2013-08" db="EMBL/GenBank/DDBJ databases">
        <title>Lactobacillus wasatchii sp. WDC04, a late gas producing bacteria isolated from aged chedder cheese.</title>
        <authorList>
            <person name="Oberg C.J."/>
            <person name="Culumber M."/>
            <person name="McMahon D.J."/>
            <person name="Broadbent J.R."/>
            <person name="Oberg T.S."/>
            <person name="Ortaki F."/>
        </authorList>
    </citation>
    <scope>NUCLEOTIDE SEQUENCE [LARGE SCALE GENOMIC DNA]</scope>
    <source>
        <strain evidence="11 12">WDC04</strain>
    </source>
</reference>
<keyword evidence="5 8" id="KW-1133">Transmembrane helix</keyword>
<accession>A0A0D1A7W1</accession>
<evidence type="ECO:0000256" key="5">
    <source>
        <dbReference type="ARBA" id="ARBA00022989"/>
    </source>
</evidence>
<dbReference type="InterPro" id="IPR023408">
    <property type="entry name" value="MscS_beta-dom_sf"/>
</dbReference>
<dbReference type="InterPro" id="IPR006685">
    <property type="entry name" value="MscS_channel_2nd"/>
</dbReference>
<feature type="domain" description="Mechanosensitive ion channel transmembrane helices 2/3" evidence="10">
    <location>
        <begin position="89"/>
        <end position="130"/>
    </location>
</feature>
<dbReference type="InterPro" id="IPR011014">
    <property type="entry name" value="MscS_channel_TM-2"/>
</dbReference>
<dbReference type="PATRIC" id="fig|1335616.4.peg.1567"/>
<keyword evidence="12" id="KW-1185">Reference proteome</keyword>
<evidence type="ECO:0000256" key="1">
    <source>
        <dbReference type="ARBA" id="ARBA00004651"/>
    </source>
</evidence>
<evidence type="ECO:0000256" key="4">
    <source>
        <dbReference type="ARBA" id="ARBA00022692"/>
    </source>
</evidence>
<feature type="transmembrane region" description="Helical" evidence="8">
    <location>
        <begin position="37"/>
        <end position="62"/>
    </location>
</feature>
<evidence type="ECO:0000313" key="12">
    <source>
        <dbReference type="Proteomes" id="UP000032279"/>
    </source>
</evidence>
<dbReference type="FunFam" id="2.30.30.60:FF:000001">
    <property type="entry name" value="MscS Mechanosensitive ion channel"/>
    <property type="match status" value="1"/>
</dbReference>
<evidence type="ECO:0000256" key="3">
    <source>
        <dbReference type="ARBA" id="ARBA00022475"/>
    </source>
</evidence>
<evidence type="ECO:0000256" key="8">
    <source>
        <dbReference type="SAM" id="Phobius"/>
    </source>
</evidence>
<evidence type="ECO:0000313" key="11">
    <source>
        <dbReference type="EMBL" id="KIS02841.1"/>
    </source>
</evidence>